<dbReference type="InterPro" id="IPR015421">
    <property type="entry name" value="PyrdxlP-dep_Trfase_major"/>
</dbReference>
<evidence type="ECO:0000256" key="8">
    <source>
        <dbReference type="RuleBase" id="RU003693"/>
    </source>
</evidence>
<evidence type="ECO:0000313" key="11">
    <source>
        <dbReference type="Proteomes" id="UP000003934"/>
    </source>
</evidence>
<reference evidence="10 11" key="1">
    <citation type="journal article" date="2012" name="Mol. Biol. Evol.">
        <title>Genome reduction and co-evolution between the primary and secondary bacterial symbionts of psyllids.</title>
        <authorList>
            <person name="Sloan D.B."/>
            <person name="Moran N.A."/>
        </authorList>
    </citation>
    <scope>NUCLEOTIDE SEQUENCE [LARGE SCALE GENOMIC DNA]</scope>
    <source>
        <strain evidence="10 11">HC</strain>
    </source>
</reference>
<evidence type="ECO:0000259" key="9">
    <source>
        <dbReference type="Pfam" id="PF00155"/>
    </source>
</evidence>
<accession>J3TE81</accession>
<keyword evidence="11" id="KW-1185">Reference proteome</keyword>
<name>J3TE81_CARRU</name>
<dbReference type="Proteomes" id="UP000003934">
    <property type="component" value="Chromosome"/>
</dbReference>
<evidence type="ECO:0000256" key="2">
    <source>
        <dbReference type="ARBA" id="ARBA00005011"/>
    </source>
</evidence>
<dbReference type="InterPro" id="IPR015422">
    <property type="entry name" value="PyrdxlP-dep_Trfase_small"/>
</dbReference>
<comment type="similarity">
    <text evidence="8">Belongs to the class-II pyridoxal-phosphate-dependent aminotransferase family.</text>
</comment>
<evidence type="ECO:0000313" key="10">
    <source>
        <dbReference type="EMBL" id="AFP83922.1"/>
    </source>
</evidence>
<protein>
    <recommendedName>
        <fullName evidence="3">histidinol-phosphate transaminase</fullName>
        <ecNumber evidence="3">2.6.1.9</ecNumber>
    </recommendedName>
</protein>
<keyword evidence="6 8" id="KW-0663">Pyridoxal phosphate</keyword>
<dbReference type="SUPFAM" id="SSF53383">
    <property type="entry name" value="PLP-dependent transferases"/>
    <property type="match status" value="1"/>
</dbReference>
<proteinExistence type="inferred from homology"/>
<dbReference type="PROSITE" id="PS00599">
    <property type="entry name" value="AA_TRANSFER_CLASS_2"/>
    <property type="match status" value="1"/>
</dbReference>
<keyword evidence="5 10" id="KW-0808">Transferase</keyword>
<evidence type="ECO:0000256" key="1">
    <source>
        <dbReference type="ARBA" id="ARBA00001933"/>
    </source>
</evidence>
<dbReference type="HOGENOM" id="CLU_017584_3_0_6"/>
<dbReference type="STRING" id="1202538.A353_076"/>
<dbReference type="InterPro" id="IPR015424">
    <property type="entry name" value="PyrdxlP-dep_Trfase"/>
</dbReference>
<dbReference type="Gene3D" id="3.40.640.10">
    <property type="entry name" value="Type I PLP-dependent aspartate aminotransferase-like (Major domain)"/>
    <property type="match status" value="1"/>
</dbReference>
<dbReference type="PANTHER" id="PTHR42885">
    <property type="entry name" value="HISTIDINOL-PHOSPHATE AMINOTRANSFERASE-RELATED"/>
    <property type="match status" value="1"/>
</dbReference>
<feature type="domain" description="Aminotransferase class I/classII large" evidence="9">
    <location>
        <begin position="13"/>
        <end position="275"/>
    </location>
</feature>
<dbReference type="InterPro" id="IPR001917">
    <property type="entry name" value="Aminotrans_II_pyridoxalP_BS"/>
</dbReference>
<dbReference type="KEGG" id="crh:A353_076"/>
<dbReference type="OrthoDB" id="9809616at2"/>
<evidence type="ECO:0000256" key="3">
    <source>
        <dbReference type="ARBA" id="ARBA00012748"/>
    </source>
</evidence>
<evidence type="ECO:0000256" key="6">
    <source>
        <dbReference type="ARBA" id="ARBA00022898"/>
    </source>
</evidence>
<evidence type="ECO:0000256" key="7">
    <source>
        <dbReference type="ARBA" id="ARBA00047481"/>
    </source>
</evidence>
<dbReference type="RefSeq" id="WP_014887222.1">
    <property type="nucleotide sequence ID" value="NC_018416.1"/>
</dbReference>
<dbReference type="Gene3D" id="3.90.1150.10">
    <property type="entry name" value="Aspartate Aminotransferase, domain 1"/>
    <property type="match status" value="1"/>
</dbReference>
<organism evidence="10 11">
    <name type="scientific">Candidatus Carsonella ruddii HC isolate Thao2000</name>
    <dbReference type="NCBI Taxonomy" id="1202538"/>
    <lineage>
        <taxon>Bacteria</taxon>
        <taxon>Pseudomonadati</taxon>
        <taxon>Pseudomonadota</taxon>
        <taxon>Gammaproteobacteria</taxon>
        <taxon>Oceanospirillales</taxon>
        <taxon>Halomonadaceae</taxon>
        <taxon>Zymobacter group</taxon>
        <taxon>Candidatus Carsonella</taxon>
    </lineage>
</organism>
<dbReference type="GeneID" id="67454747"/>
<gene>
    <name evidence="10" type="primary">hisC</name>
    <name evidence="10" type="ORF">A353_076</name>
</gene>
<comment type="pathway">
    <text evidence="2">Amino-acid biosynthesis; L-histidine biosynthesis; L-histidine from 5-phospho-alpha-D-ribose 1-diphosphate: step 7/9.</text>
</comment>
<comment type="catalytic activity">
    <reaction evidence="7">
        <text>L-histidinol phosphate + 2-oxoglutarate = 3-(imidazol-4-yl)-2-oxopropyl phosphate + L-glutamate</text>
        <dbReference type="Rhea" id="RHEA:23744"/>
        <dbReference type="ChEBI" id="CHEBI:16810"/>
        <dbReference type="ChEBI" id="CHEBI:29985"/>
        <dbReference type="ChEBI" id="CHEBI:57766"/>
        <dbReference type="ChEBI" id="CHEBI:57980"/>
        <dbReference type="EC" id="2.6.1.9"/>
    </reaction>
</comment>
<evidence type="ECO:0000256" key="4">
    <source>
        <dbReference type="ARBA" id="ARBA00022576"/>
    </source>
</evidence>
<dbReference type="GO" id="GO:0030170">
    <property type="term" value="F:pyridoxal phosphate binding"/>
    <property type="evidence" value="ECO:0007669"/>
    <property type="project" value="InterPro"/>
</dbReference>
<dbReference type="EC" id="2.6.1.9" evidence="3"/>
<dbReference type="EMBL" id="CP003543">
    <property type="protein sequence ID" value="AFP83922.1"/>
    <property type="molecule type" value="Genomic_DNA"/>
</dbReference>
<sequence length="311" mass="37497">MIYIPGNRCYKGFKLNTNENQFLISKNIFFLIKIMSKYFEKLNLYPDSNNLFFLQIISVFLKINKNKIFISNGSDESLFFIFYLFKNFKLKISKISYPFYNIYLNFYKIKNKKINFKKIIKFKNILLTIPNSPTGEIFKKKKILKIINKKNFLIIDEAYSDFYNKGYKKYINDNNNLLIITTLSKSFSAAGIRIGLVFSNKKIINKLNIIKKCFNSYNINTISSYIGIECIKDKNWINYNLQKNNYIQLLFNFFFKINNKGNFIFLKKNVNYYLFFKKKNFFFRNFKNYIRITIPKFFIFKLIINLNFTWS</sequence>
<dbReference type="Pfam" id="PF00155">
    <property type="entry name" value="Aminotran_1_2"/>
    <property type="match status" value="1"/>
</dbReference>
<evidence type="ECO:0000256" key="5">
    <source>
        <dbReference type="ARBA" id="ARBA00022679"/>
    </source>
</evidence>
<dbReference type="GO" id="GO:0004400">
    <property type="term" value="F:histidinol-phosphate transaminase activity"/>
    <property type="evidence" value="ECO:0007669"/>
    <property type="project" value="UniProtKB-EC"/>
</dbReference>
<dbReference type="PANTHER" id="PTHR42885:SF2">
    <property type="entry name" value="HISTIDINOL-PHOSPHATE AMINOTRANSFERASE"/>
    <property type="match status" value="1"/>
</dbReference>
<keyword evidence="4 10" id="KW-0032">Aminotransferase</keyword>
<dbReference type="PATRIC" id="fig|1202538.3.peg.67"/>
<dbReference type="InterPro" id="IPR004839">
    <property type="entry name" value="Aminotransferase_I/II_large"/>
</dbReference>
<dbReference type="AlphaFoldDB" id="J3TE81"/>
<comment type="cofactor">
    <cofactor evidence="1 8">
        <name>pyridoxal 5'-phosphate</name>
        <dbReference type="ChEBI" id="CHEBI:597326"/>
    </cofactor>
</comment>